<evidence type="ECO:0000313" key="2">
    <source>
        <dbReference type="EMBL" id="KAI5082223.1"/>
    </source>
</evidence>
<reference evidence="2" key="1">
    <citation type="submission" date="2021-01" db="EMBL/GenBank/DDBJ databases">
        <title>Adiantum capillus-veneris genome.</title>
        <authorList>
            <person name="Fang Y."/>
            <person name="Liao Q."/>
        </authorList>
    </citation>
    <scope>NUCLEOTIDE SEQUENCE</scope>
    <source>
        <strain evidence="2">H3</strain>
        <tissue evidence="2">Leaf</tissue>
    </source>
</reference>
<dbReference type="EMBL" id="JABFUD020000003">
    <property type="protein sequence ID" value="KAI5082223.1"/>
    <property type="molecule type" value="Genomic_DNA"/>
</dbReference>
<comment type="caution">
    <text evidence="2">The sequence shown here is derived from an EMBL/GenBank/DDBJ whole genome shotgun (WGS) entry which is preliminary data.</text>
</comment>
<feature type="region of interest" description="Disordered" evidence="1">
    <location>
        <begin position="1"/>
        <end position="28"/>
    </location>
</feature>
<evidence type="ECO:0000313" key="3">
    <source>
        <dbReference type="Proteomes" id="UP000886520"/>
    </source>
</evidence>
<protein>
    <submittedName>
        <fullName evidence="2">Uncharacterized protein</fullName>
    </submittedName>
</protein>
<dbReference type="AlphaFoldDB" id="A0A9D4ZNL2"/>
<evidence type="ECO:0000256" key="1">
    <source>
        <dbReference type="SAM" id="MobiDB-lite"/>
    </source>
</evidence>
<proteinExistence type="predicted"/>
<keyword evidence="3" id="KW-1185">Reference proteome</keyword>
<gene>
    <name evidence="2" type="ORF">GOP47_0001966</name>
</gene>
<dbReference type="Proteomes" id="UP000886520">
    <property type="component" value="Chromosome 2"/>
</dbReference>
<name>A0A9D4ZNL2_ADICA</name>
<organism evidence="2 3">
    <name type="scientific">Adiantum capillus-veneris</name>
    <name type="common">Maidenhair fern</name>
    <dbReference type="NCBI Taxonomy" id="13818"/>
    <lineage>
        <taxon>Eukaryota</taxon>
        <taxon>Viridiplantae</taxon>
        <taxon>Streptophyta</taxon>
        <taxon>Embryophyta</taxon>
        <taxon>Tracheophyta</taxon>
        <taxon>Polypodiopsida</taxon>
        <taxon>Polypodiidae</taxon>
        <taxon>Polypodiales</taxon>
        <taxon>Pteridineae</taxon>
        <taxon>Pteridaceae</taxon>
        <taxon>Vittarioideae</taxon>
        <taxon>Adiantum</taxon>
    </lineage>
</organism>
<sequence length="88" mass="9988">MPALWEPLHHHEPLRSTHTHIQQQGLRSPDPLYIPYRLRGGRGCDHDEDPEWVRAHCVASRGDRLGDGPIRRGLHAQCRAINQCAVAT</sequence>
<accession>A0A9D4ZNL2</accession>